<keyword evidence="3" id="KW-1185">Reference proteome</keyword>
<sequence>MTAAQSRAHSWVQPGQKARKSPKSLSRHGSIKVAADSSPTAQTLILDQTRTNLKEFVDRWTDTPVQFFPREPETGINVNNSGSGRQPEPPTAAAAASVAERPRWLRALQMDSFDQSSSTPARKKRAHRDDIEKMMDFSEASKRRNSLGLGSKVANVLATVACTKATNADVNRVHSFCDKKTTLLANRIRERHALMAKQLEECKFQHPKITKARTSELPLSATEDNDDVRPPWMNPSFQSAAPPTVMNNGTNSSAPSTSSLNLQAKSSIPIASLLNLPANTPTKVPDDITLIITSSTPPQKEQPATTTSTSSSPRKRSEDLTISKDKDTRVEILSIKNFVESKKSSSFGNLPKTEAESKTLPKKDKNPENGHTVLKPPTGNDTKMSIDTKDKTLEETVTESTSLSAGAQNNSTKMENASTKKAKENESMLTKNPAGDEKVIRAPPLSSSIEPEIHFGTGSNASKPRRKDGVAHGPAAALIAAGTSSPSIYTQNSRSDESNLTAQSYHKVCVPERIIPAVILRTAAEDIPLCNTMQYSLGSSTQDGFLKIPAPSSASAPQPKPENALILTRKKSRAPDPPNKPQDAHQMVEEKFGQISEARFLQTGGISRIRPTRHSMFTKPFVASNSSTLLSKEEADIYLEPKTRAISSPSAAGDASTLMLPSGFATLQRSTPRNSGISAGDGFSANTPLIGATGISRNSAIVSRPGEPTTMSPSNVGFASLARNKPCRNSAIFSKGPILPTSLQSRIGDLAKSIEKKTNRETDSFLRRHSTIFDTNKAVPENGSFVSKGMKSATDAYSSAGPDSGTRLMQHPVSSLPRDFSTTHRDMSSRLSGVEKSVPKFPQNSDSARVRTFRSLDQSASSSLSTQSRFSSTSSLPPSSPDSPGGSFKSGSLFSKNFWSKKKST</sequence>
<evidence type="ECO:0000313" key="3">
    <source>
        <dbReference type="Proteomes" id="UP000678499"/>
    </source>
</evidence>
<feature type="region of interest" description="Disordered" evidence="1">
    <location>
        <begin position="448"/>
        <end position="469"/>
    </location>
</feature>
<reference evidence="2" key="1">
    <citation type="submission" date="2020-11" db="EMBL/GenBank/DDBJ databases">
        <authorList>
            <person name="Tran Van P."/>
        </authorList>
    </citation>
    <scope>NUCLEOTIDE SEQUENCE</scope>
</reference>
<feature type="region of interest" description="Disordered" evidence="1">
    <location>
        <begin position="793"/>
        <end position="905"/>
    </location>
</feature>
<feature type="compositionally biased region" description="Polar residues" evidence="1">
    <location>
        <begin position="405"/>
        <end position="419"/>
    </location>
</feature>
<feature type="region of interest" description="Disordered" evidence="1">
    <location>
        <begin position="293"/>
        <end position="323"/>
    </location>
</feature>
<feature type="compositionally biased region" description="Basic residues" evidence="1">
    <location>
        <begin position="17"/>
        <end position="30"/>
    </location>
</feature>
<feature type="compositionally biased region" description="Basic and acidic residues" evidence="1">
    <location>
        <begin position="353"/>
        <end position="368"/>
    </location>
</feature>
<organism evidence="2">
    <name type="scientific">Notodromas monacha</name>
    <dbReference type="NCBI Taxonomy" id="399045"/>
    <lineage>
        <taxon>Eukaryota</taxon>
        <taxon>Metazoa</taxon>
        <taxon>Ecdysozoa</taxon>
        <taxon>Arthropoda</taxon>
        <taxon>Crustacea</taxon>
        <taxon>Oligostraca</taxon>
        <taxon>Ostracoda</taxon>
        <taxon>Podocopa</taxon>
        <taxon>Podocopida</taxon>
        <taxon>Cypridocopina</taxon>
        <taxon>Cypridoidea</taxon>
        <taxon>Cyprididae</taxon>
        <taxon>Notodromas</taxon>
    </lineage>
</organism>
<feature type="compositionally biased region" description="Polar residues" evidence="1">
    <location>
        <begin position="293"/>
        <end position="304"/>
    </location>
</feature>
<evidence type="ECO:0000313" key="2">
    <source>
        <dbReference type="EMBL" id="CAD7274166.1"/>
    </source>
</evidence>
<feature type="region of interest" description="Disordered" evidence="1">
    <location>
        <begin position="66"/>
        <end position="98"/>
    </location>
</feature>
<feature type="compositionally biased region" description="Basic and acidic residues" evidence="1">
    <location>
        <begin position="384"/>
        <end position="394"/>
    </location>
</feature>
<feature type="region of interest" description="Disordered" evidence="1">
    <location>
        <begin position="221"/>
        <end position="260"/>
    </location>
</feature>
<dbReference type="EMBL" id="CAJPEX010000216">
    <property type="protein sequence ID" value="CAG0914318.1"/>
    <property type="molecule type" value="Genomic_DNA"/>
</dbReference>
<feature type="region of interest" description="Disordered" evidence="1">
    <location>
        <begin position="342"/>
        <end position="431"/>
    </location>
</feature>
<dbReference type="EMBL" id="OA882253">
    <property type="protein sequence ID" value="CAD7274166.1"/>
    <property type="molecule type" value="Genomic_DNA"/>
</dbReference>
<name>A0A7R9GB13_9CRUS</name>
<proteinExistence type="predicted"/>
<protein>
    <submittedName>
        <fullName evidence="2">Uncharacterized protein</fullName>
    </submittedName>
</protein>
<dbReference type="AlphaFoldDB" id="A0A7R9GB13"/>
<feature type="compositionally biased region" description="Low complexity" evidence="1">
    <location>
        <begin position="855"/>
        <end position="898"/>
    </location>
</feature>
<feature type="compositionally biased region" description="Polar residues" evidence="1">
    <location>
        <begin position="235"/>
        <end position="260"/>
    </location>
</feature>
<accession>A0A7R9GB13</accession>
<evidence type="ECO:0000256" key="1">
    <source>
        <dbReference type="SAM" id="MobiDB-lite"/>
    </source>
</evidence>
<gene>
    <name evidence="2" type="ORF">NMOB1V02_LOCUS2018</name>
</gene>
<dbReference type="Proteomes" id="UP000678499">
    <property type="component" value="Unassembled WGS sequence"/>
</dbReference>
<feature type="region of interest" description="Disordered" evidence="1">
    <location>
        <begin position="1"/>
        <end position="36"/>
    </location>
</feature>